<keyword evidence="8 18" id="KW-0378">Hydrolase</keyword>
<gene>
    <name evidence="18" type="primary">dacF2</name>
    <name evidence="18" type="ordered locus">Tph_c15870</name>
</gene>
<dbReference type="InterPro" id="IPR012907">
    <property type="entry name" value="Peptidase_S11_C"/>
</dbReference>
<dbReference type="InterPro" id="IPR037167">
    <property type="entry name" value="Peptidase_S11_C_sf"/>
</dbReference>
<evidence type="ECO:0000313" key="18">
    <source>
        <dbReference type="EMBL" id="AFV11792.1"/>
    </source>
</evidence>
<feature type="binding site" evidence="14">
    <location>
        <position position="341"/>
    </location>
    <ligand>
        <name>substrate</name>
    </ligand>
</feature>
<dbReference type="PRINTS" id="PR00725">
    <property type="entry name" value="DADACBPTASE1"/>
</dbReference>
<comment type="pathway">
    <text evidence="2">Cell wall biogenesis; peptidoglycan biosynthesis.</text>
</comment>
<protein>
    <recommendedName>
        <fullName evidence="4">serine-type D-Ala-D-Ala carboxypeptidase</fullName>
        <ecNumber evidence="4">3.4.16.4</ecNumber>
    </recommendedName>
</protein>
<feature type="transmembrane region" description="Helical" evidence="16">
    <location>
        <begin position="116"/>
        <end position="133"/>
    </location>
</feature>
<evidence type="ECO:0000259" key="17">
    <source>
        <dbReference type="SMART" id="SM00936"/>
    </source>
</evidence>
<evidence type="ECO:0000256" key="16">
    <source>
        <dbReference type="SAM" id="Phobius"/>
    </source>
</evidence>
<dbReference type="AlphaFoldDB" id="K4LID5"/>
<sequence length="499" mass="55385">MPPAAAPTEHENTRQGMRSIFMTDQFDTCSDSGRQEQARGVLLPAPKIFAVFAFVAVRKPSGGCCFASKSRLRLIFTCSIVPPLFLKIAGIPGILRELLLKKKRRVKMRSRIYKTLSVLFATFFLITALNISLPERGEAAAGMLPELPDIQAKAAILMDEGSGRILYAKNAHLQLPPASLTKIMTAILVIENGDLDQKVSVSRYAAETGESSIWLEEGEVLTRRELLYALMLVSANDAAVALAESVAGSEGAFVDKMNSRARELQLSTTHFVNPHGLHDQDHYSSAYDLAVITREGMQYPIFRDVIATEEKYLPWPGHPWQRALINKNRLLSRYQGATGVKTGYTRQAGNCLVGTAQRGDLRLISVVLNSPQVYEDTEKLLDYGFQSYEAVILQKKERAVTRVPVRKGEKRFVEVAPQQDVVVAVKSEEKKHLSYRIELASNVEAPVKKGAVLGAGKILLRGREIGRVELLARESVSLKPPLWQVICSWLWSLFLKIIG</sequence>
<dbReference type="GO" id="GO:0009252">
    <property type="term" value="P:peptidoglycan biosynthetic process"/>
    <property type="evidence" value="ECO:0007669"/>
    <property type="project" value="UniProtKB-UniPathway"/>
</dbReference>
<feature type="active site" evidence="13">
    <location>
        <position position="234"/>
    </location>
</feature>
<comment type="similarity">
    <text evidence="3 15">Belongs to the peptidase S11 family.</text>
</comment>
<keyword evidence="11" id="KW-0961">Cell wall biogenesis/degradation</keyword>
<dbReference type="UniPathway" id="UPA00219"/>
<evidence type="ECO:0000256" key="15">
    <source>
        <dbReference type="RuleBase" id="RU004016"/>
    </source>
</evidence>
<dbReference type="InterPro" id="IPR012338">
    <property type="entry name" value="Beta-lactam/transpept-like"/>
</dbReference>
<dbReference type="Pfam" id="PF00768">
    <property type="entry name" value="Peptidase_S11"/>
    <property type="match status" value="1"/>
</dbReference>
<dbReference type="PANTHER" id="PTHR21581">
    <property type="entry name" value="D-ALANYL-D-ALANINE CARBOXYPEPTIDASE"/>
    <property type="match status" value="1"/>
</dbReference>
<evidence type="ECO:0000256" key="12">
    <source>
        <dbReference type="ARBA" id="ARBA00034000"/>
    </source>
</evidence>
<keyword evidence="9" id="KW-0133">Cell shape</keyword>
<dbReference type="Gene3D" id="3.40.710.10">
    <property type="entry name" value="DD-peptidase/beta-lactamase superfamily"/>
    <property type="match status" value="1"/>
</dbReference>
<dbReference type="EMBL" id="CP003732">
    <property type="protein sequence ID" value="AFV11792.1"/>
    <property type="molecule type" value="Genomic_DNA"/>
</dbReference>
<dbReference type="eggNOG" id="COG1686">
    <property type="taxonomic scope" value="Bacteria"/>
</dbReference>
<dbReference type="InterPro" id="IPR018044">
    <property type="entry name" value="Peptidase_S11"/>
</dbReference>
<dbReference type="EC" id="3.4.16.4" evidence="4"/>
<evidence type="ECO:0000256" key="11">
    <source>
        <dbReference type="ARBA" id="ARBA00023316"/>
    </source>
</evidence>
<dbReference type="KEGG" id="tpz:Tph_c15870"/>
<evidence type="ECO:0000256" key="4">
    <source>
        <dbReference type="ARBA" id="ARBA00012448"/>
    </source>
</evidence>
<keyword evidence="7" id="KW-0732">Signal</keyword>
<comment type="catalytic activity">
    <reaction evidence="12">
        <text>Preferential cleavage: (Ac)2-L-Lys-D-Ala-|-D-Ala. Also transpeptidation of peptidyl-alanyl moieties that are N-acyl substituents of D-alanine.</text>
        <dbReference type="EC" id="3.4.16.4"/>
    </reaction>
</comment>
<evidence type="ECO:0000256" key="1">
    <source>
        <dbReference type="ARBA" id="ARBA00003217"/>
    </source>
</evidence>
<dbReference type="GO" id="GO:0006508">
    <property type="term" value="P:proteolysis"/>
    <property type="evidence" value="ECO:0007669"/>
    <property type="project" value="UniProtKB-KW"/>
</dbReference>
<evidence type="ECO:0000256" key="3">
    <source>
        <dbReference type="ARBA" id="ARBA00007164"/>
    </source>
</evidence>
<evidence type="ECO:0000256" key="6">
    <source>
        <dbReference type="ARBA" id="ARBA00022670"/>
    </source>
</evidence>
<proteinExistence type="inferred from homology"/>
<evidence type="ECO:0000256" key="13">
    <source>
        <dbReference type="PIRSR" id="PIRSR618044-1"/>
    </source>
</evidence>
<name>K4LID5_THEPS</name>
<evidence type="ECO:0000256" key="9">
    <source>
        <dbReference type="ARBA" id="ARBA00022960"/>
    </source>
</evidence>
<keyword evidence="19" id="KW-1185">Reference proteome</keyword>
<keyword evidence="16" id="KW-1133">Transmembrane helix</keyword>
<dbReference type="Pfam" id="PF07943">
    <property type="entry name" value="PBP5_C"/>
    <property type="match status" value="1"/>
</dbReference>
<dbReference type="InterPro" id="IPR001967">
    <property type="entry name" value="Peptidase_S11_N"/>
</dbReference>
<evidence type="ECO:0000256" key="2">
    <source>
        <dbReference type="ARBA" id="ARBA00004752"/>
    </source>
</evidence>
<dbReference type="SMART" id="SM00936">
    <property type="entry name" value="PBP5_C"/>
    <property type="match status" value="1"/>
</dbReference>
<feature type="active site" description="Proton acceptor" evidence="13">
    <location>
        <position position="182"/>
    </location>
</feature>
<evidence type="ECO:0000256" key="8">
    <source>
        <dbReference type="ARBA" id="ARBA00022801"/>
    </source>
</evidence>
<feature type="active site" description="Acyl-ester intermediate" evidence="13">
    <location>
        <position position="179"/>
    </location>
</feature>
<evidence type="ECO:0000313" key="19">
    <source>
        <dbReference type="Proteomes" id="UP000000467"/>
    </source>
</evidence>
<evidence type="ECO:0000256" key="14">
    <source>
        <dbReference type="PIRSR" id="PIRSR618044-2"/>
    </source>
</evidence>
<reference evidence="18 19" key="1">
    <citation type="journal article" date="2012" name="BMC Genomics">
        <title>Genome-guided analysis of physiological and morphological traits of the fermentative acetate oxidizer Thermacetogenium phaeum.</title>
        <authorList>
            <person name="Oehler D."/>
            <person name="Poehlein A."/>
            <person name="Leimbach A."/>
            <person name="Muller N."/>
            <person name="Daniel R."/>
            <person name="Gottschalk G."/>
            <person name="Schink B."/>
        </authorList>
    </citation>
    <scope>NUCLEOTIDE SEQUENCE [LARGE SCALE GENOMIC DNA]</scope>
    <source>
        <strain evidence="19">ATCC BAA-254 / DSM 26808 / PB</strain>
    </source>
</reference>
<evidence type="ECO:0000256" key="7">
    <source>
        <dbReference type="ARBA" id="ARBA00022729"/>
    </source>
</evidence>
<dbReference type="HOGENOM" id="CLU_027070_7_3_9"/>
<comment type="function">
    <text evidence="1">Removes C-terminal D-alanyl residues from sugar-peptide cell wall precursors.</text>
</comment>
<dbReference type="SUPFAM" id="SSF56601">
    <property type="entry name" value="beta-lactamase/transpeptidase-like"/>
    <property type="match status" value="1"/>
</dbReference>
<dbReference type="STRING" id="1089553.Tph_c15870"/>
<keyword evidence="10" id="KW-0573">Peptidoglycan synthesis</keyword>
<dbReference type="GO" id="GO:0008360">
    <property type="term" value="P:regulation of cell shape"/>
    <property type="evidence" value="ECO:0007669"/>
    <property type="project" value="UniProtKB-KW"/>
</dbReference>
<dbReference type="SUPFAM" id="SSF69189">
    <property type="entry name" value="Penicillin-binding protein associated domain"/>
    <property type="match status" value="1"/>
</dbReference>
<organism evidence="18 19">
    <name type="scientific">Thermacetogenium phaeum (strain ATCC BAA-254 / DSM 26808 / PB)</name>
    <dbReference type="NCBI Taxonomy" id="1089553"/>
    <lineage>
        <taxon>Bacteria</taxon>
        <taxon>Bacillati</taxon>
        <taxon>Bacillota</taxon>
        <taxon>Clostridia</taxon>
        <taxon>Thermoanaerobacterales</taxon>
        <taxon>Thermoanaerobacteraceae</taxon>
        <taxon>Thermacetogenium</taxon>
    </lineage>
</organism>
<dbReference type="PANTHER" id="PTHR21581:SF33">
    <property type="entry name" value="D-ALANYL-D-ALANINE CARBOXYPEPTIDASE DACB"/>
    <property type="match status" value="1"/>
</dbReference>
<dbReference type="Proteomes" id="UP000000467">
    <property type="component" value="Chromosome"/>
</dbReference>
<dbReference type="InterPro" id="IPR015956">
    <property type="entry name" value="Peniciliin-bd_prot_C_sf"/>
</dbReference>
<accession>K4LID5</accession>
<feature type="transmembrane region" description="Helical" evidence="16">
    <location>
        <begin position="74"/>
        <end position="95"/>
    </location>
</feature>
<keyword evidence="5 18" id="KW-0121">Carboxypeptidase</keyword>
<evidence type="ECO:0000256" key="5">
    <source>
        <dbReference type="ARBA" id="ARBA00022645"/>
    </source>
</evidence>
<dbReference type="GO" id="GO:0009002">
    <property type="term" value="F:serine-type D-Ala-D-Ala carboxypeptidase activity"/>
    <property type="evidence" value="ECO:0007669"/>
    <property type="project" value="UniProtKB-EC"/>
</dbReference>
<keyword evidence="6" id="KW-0645">Protease</keyword>
<keyword evidence="16" id="KW-0812">Transmembrane</keyword>
<dbReference type="Gene3D" id="2.60.410.10">
    <property type="entry name" value="D-Ala-D-Ala carboxypeptidase, C-terminal domain"/>
    <property type="match status" value="1"/>
</dbReference>
<keyword evidence="16" id="KW-0472">Membrane</keyword>
<dbReference type="GO" id="GO:0071555">
    <property type="term" value="P:cell wall organization"/>
    <property type="evidence" value="ECO:0007669"/>
    <property type="project" value="UniProtKB-KW"/>
</dbReference>
<evidence type="ECO:0000256" key="10">
    <source>
        <dbReference type="ARBA" id="ARBA00022984"/>
    </source>
</evidence>
<feature type="domain" description="Peptidase S11 D-Ala-D-Ala carboxypeptidase A C-terminal" evidence="17">
    <location>
        <begin position="388"/>
        <end position="478"/>
    </location>
</feature>